<evidence type="ECO:0000256" key="1">
    <source>
        <dbReference type="RuleBase" id="RU000487"/>
    </source>
</evidence>
<dbReference type="Gene3D" id="3.30.420.40">
    <property type="match status" value="2"/>
</dbReference>
<dbReference type="InterPro" id="IPR043129">
    <property type="entry name" value="ATPase_NBD"/>
</dbReference>
<organism evidence="2 3">
    <name type="scientific">Anaeramoeba ignava</name>
    <name type="common">Anaerobic marine amoeba</name>
    <dbReference type="NCBI Taxonomy" id="1746090"/>
    <lineage>
        <taxon>Eukaryota</taxon>
        <taxon>Metamonada</taxon>
        <taxon>Anaeramoebidae</taxon>
        <taxon>Anaeramoeba</taxon>
    </lineage>
</organism>
<accession>A0A9Q0R4H5</accession>
<evidence type="ECO:0000313" key="3">
    <source>
        <dbReference type="Proteomes" id="UP001149090"/>
    </source>
</evidence>
<dbReference type="Pfam" id="PF00022">
    <property type="entry name" value="Actin"/>
    <property type="match status" value="1"/>
</dbReference>
<dbReference type="PANTHER" id="PTHR11937">
    <property type="entry name" value="ACTIN"/>
    <property type="match status" value="1"/>
</dbReference>
<sequence>MEFEDFSVEELTTIVIDNGSGSTKIGFSGENSPRSIFPSIIGRPRFSGMVGMGQKDSYVGDEAFSKRGILRIKFPIEHGIVINWDDMEKIWHHGFYNELRVAPEEHPVLVTENFLNPKSNREKITEIMFETFSVPGFNLEKQAVLSLISTGRSIGIVIEIGDGVIQIVPIYERFVLPNSSSKLNLAGRDFK</sequence>
<reference evidence="2" key="1">
    <citation type="submission" date="2022-10" db="EMBL/GenBank/DDBJ databases">
        <title>Novel sulphate-reducing endosymbionts in the free-living metamonad Anaeramoeba.</title>
        <authorList>
            <person name="Jerlstrom-Hultqvist J."/>
            <person name="Cepicka I."/>
            <person name="Gallot-Lavallee L."/>
            <person name="Salas-Leiva D."/>
            <person name="Curtis B.A."/>
            <person name="Zahonova K."/>
            <person name="Pipaliya S."/>
            <person name="Dacks J."/>
            <person name="Roger A.J."/>
        </authorList>
    </citation>
    <scope>NUCLEOTIDE SEQUENCE</scope>
    <source>
        <strain evidence="2">BMAN</strain>
    </source>
</reference>
<dbReference type="InterPro" id="IPR004000">
    <property type="entry name" value="Actin"/>
</dbReference>
<gene>
    <name evidence="2" type="ORF">M0811_03451</name>
</gene>
<comment type="caution">
    <text evidence="2">The sequence shown here is derived from an EMBL/GenBank/DDBJ whole genome shotgun (WGS) entry which is preliminary data.</text>
</comment>
<name>A0A9Q0R4H5_ANAIG</name>
<dbReference type="SUPFAM" id="SSF53067">
    <property type="entry name" value="Actin-like ATPase domain"/>
    <property type="match status" value="2"/>
</dbReference>
<dbReference type="EMBL" id="JAPDFW010000147">
    <property type="protein sequence ID" value="KAJ5066118.1"/>
    <property type="molecule type" value="Genomic_DNA"/>
</dbReference>
<dbReference type="SMART" id="SM00268">
    <property type="entry name" value="ACTIN"/>
    <property type="match status" value="1"/>
</dbReference>
<keyword evidence="3" id="KW-1185">Reference proteome</keyword>
<dbReference type="OMA" id="ESINYTK"/>
<comment type="similarity">
    <text evidence="1">Belongs to the actin family.</text>
</comment>
<proteinExistence type="inferred from homology"/>
<dbReference type="AlphaFoldDB" id="A0A9Q0R4H5"/>
<dbReference type="PRINTS" id="PR00190">
    <property type="entry name" value="ACTIN"/>
</dbReference>
<evidence type="ECO:0000313" key="2">
    <source>
        <dbReference type="EMBL" id="KAJ5066118.1"/>
    </source>
</evidence>
<dbReference type="Proteomes" id="UP001149090">
    <property type="component" value="Unassembled WGS sequence"/>
</dbReference>
<dbReference type="FunFam" id="3.30.420.40:FF:000291">
    <property type="entry name" value="Actin, alpha skeletal muscle"/>
    <property type="match status" value="1"/>
</dbReference>
<protein>
    <submittedName>
        <fullName evidence="2">Actin</fullName>
    </submittedName>
</protein>